<comment type="PTM">
    <text evidence="26">In natural infection, inactive HA is matured into HA1 and HA2 outside the cell by one or more trypsin-like, arginine-specific endoprotease secreted by the bronchial epithelial cells. One identified protease that may be involved in this process is secreted in lungs by club cells.</text>
</comment>
<keyword evidence="24 26" id="KW-1160">Virus entry into host cell</keyword>
<evidence type="ECO:0000256" key="17">
    <source>
        <dbReference type="ARBA" id="ARBA00022989"/>
    </source>
</evidence>
<dbReference type="GO" id="GO:0046761">
    <property type="term" value="P:viral budding from plasma membrane"/>
    <property type="evidence" value="ECO:0007669"/>
    <property type="project" value="UniProtKB-UniRule"/>
</dbReference>
<evidence type="ECO:0000256" key="4">
    <source>
        <dbReference type="ARBA" id="ARBA00022506"/>
    </source>
</evidence>
<evidence type="ECO:0000256" key="16">
    <source>
        <dbReference type="ARBA" id="ARBA00022890"/>
    </source>
</evidence>
<dbReference type="Gene3D" id="3.90.20.10">
    <property type="match status" value="1"/>
</dbReference>
<dbReference type="GO" id="GO:0046789">
    <property type="term" value="F:host cell surface receptor binding"/>
    <property type="evidence" value="ECO:0007669"/>
    <property type="project" value="UniProtKB-UniRule"/>
</dbReference>
<evidence type="ECO:0000256" key="9">
    <source>
        <dbReference type="ARBA" id="ARBA00022581"/>
    </source>
</evidence>
<accession>A0A7T7FLE4</accession>
<dbReference type="SUPFAM" id="SSF49818">
    <property type="entry name" value="Viral protein domain"/>
    <property type="match status" value="1"/>
</dbReference>
<keyword evidence="9 26" id="KW-0945">Host-virus interaction</keyword>
<feature type="site" description="Cleavage; by host" evidence="26">
    <location>
        <begin position="345"/>
        <end position="346"/>
    </location>
</feature>
<feature type="disulfide bond" evidence="26">
    <location>
        <begin position="80"/>
        <end position="92"/>
    </location>
</feature>
<dbReference type="HAMAP" id="MF_04072">
    <property type="entry name" value="INFV_HEMA"/>
    <property type="match status" value="1"/>
</dbReference>
<evidence type="ECO:0000256" key="26">
    <source>
        <dbReference type="HAMAP-Rule" id="MF_04072"/>
    </source>
</evidence>
<keyword evidence="21 26" id="KW-0325">Glycoprotein</keyword>
<keyword evidence="23 26" id="KW-0449">Lipoprotein</keyword>
<evidence type="ECO:0000256" key="2">
    <source>
        <dbReference type="ARBA" id="ARBA00006321"/>
    </source>
</evidence>
<name>A0A7T7FLE4_9INFA</name>
<evidence type="ECO:0000256" key="8">
    <source>
        <dbReference type="ARBA" id="ARBA00022570"/>
    </source>
</evidence>
<sequence length="566" mass="63942">MKTIIAFSCILCLIIAQKLPGSDNSMATLCLGHHAVPNGTLVKTITDDQIEVTNATELVQSSSTGRICNSPHQILDGKNCTLIDALLGDPHCDDFQNKEWDLFVERSTAYSSCYPYYVPDYANLRSLVASSGNLKFTQEIFNWTGVAQDGSSYSCRRGSVNSFFSRLNWLYHLNYKYPEQNVTMPNNDKFDKLYIWGVHHPGTDKDQTNLYVQASGRVIVSTRRSQQTVIPNIGSRPWVRGVSSIISIYWTIVKPGDILLINSTGNLIAPRGYFKIQSGKSSIMRSDAHIDECNSECITPNGSISNDKPFQNVNKITYGACPRYVKQNTLKLATGMRNIPEKQTRGIFGAIAGFIENGWEGMVDGWYGFRHQNSEGTGQAADLESTQAAINQITGKLNRVIKKTNEKFHQIEKEFSEVEGRIQDLEKYVEDTKIDLWSYNAELLVALENQHTIDLTDSEMNKLFERTRRQLRENAEDMGNGCFKIYHKCDNACIGSIRNGTYDHDIYRNEALNNRFQVKGVQLKSGYKDWILWISFAISCFLLCVVLLGFIMWACQKGNIRCNICI</sequence>
<keyword evidence="18 26" id="KW-0472">Membrane</keyword>
<keyword evidence="12 26" id="KW-1161">Viral attachment to host cell</keyword>
<comment type="PTM">
    <text evidence="26">Palmitoylated.</text>
</comment>
<dbReference type="PRINTS" id="PR00329">
    <property type="entry name" value="HEMAGGLUTN12"/>
</dbReference>
<dbReference type="InterPro" id="IPR001364">
    <property type="entry name" value="Hemagglutn_influenz_A/B"/>
</dbReference>
<feature type="transmembrane region" description="Helical" evidence="26">
    <location>
        <begin position="530"/>
        <end position="554"/>
    </location>
</feature>
<evidence type="ECO:0000256" key="6">
    <source>
        <dbReference type="ARBA" id="ARBA00022511"/>
    </source>
</evidence>
<evidence type="ECO:0000256" key="5">
    <source>
        <dbReference type="ARBA" id="ARBA00022510"/>
    </source>
</evidence>
<evidence type="ECO:0000256" key="25">
    <source>
        <dbReference type="ARBA" id="ARBA00059860"/>
    </source>
</evidence>
<dbReference type="EMBL" id="MW449572">
    <property type="protein sequence ID" value="QQL91937.1"/>
    <property type="molecule type" value="Viral_cRNA"/>
</dbReference>
<keyword evidence="19 26" id="KW-0564">Palmitate</keyword>
<keyword evidence="4 26" id="KW-1168">Fusion of virus membrane with host membrane</keyword>
<comment type="similarity">
    <text evidence="2 26 27">Belongs to the influenza viruses hemagglutinin family.</text>
</comment>
<keyword evidence="5 26" id="KW-1170">Fusion of virus membrane with host endosomal membrane</keyword>
<dbReference type="GO" id="GO:0055036">
    <property type="term" value="C:virion membrane"/>
    <property type="evidence" value="ECO:0007669"/>
    <property type="project" value="UniProtKB-SubCell"/>
</dbReference>
<feature type="lipid moiety-binding region" description="S-palmitoyl cysteine; by host" evidence="26">
    <location>
        <position position="562"/>
    </location>
</feature>
<comment type="caution">
    <text evidence="26">Lacks conserved residue(s) required for the propagation of feature annotation.</text>
</comment>
<comment type="subcellular location">
    <subcellularLocation>
        <location evidence="1 26">Host apical cell membrane</location>
        <topology evidence="1 26">Single-pass type I membrane protein</topology>
    </subcellularLocation>
    <subcellularLocation>
        <location evidence="26">Virion membrane</location>
        <topology evidence="26">Single-pass type I membrane protein</topology>
    </subcellularLocation>
    <text evidence="26">Targeted to the apical plasma membrane in epithelial polarized cells through a signal present in the transmembrane domain. Associated with glycosphingolipid- and cholesterol-enriched detergent-resistant lipid rafts.</text>
</comment>
<keyword evidence="13 26" id="KW-0946">Virion</keyword>
<comment type="function">
    <text evidence="26">Binds to sialic acid-containing receptors on the cell surface, bringing about the attachment of the virus particle to the cell. This attachment induces virion internalization either through clathrin-dependent endocytosis or through clathrin- and caveolin-independent pathway. Plays a major role in the determination of host range restriction and virulence. Class I viral fusion protein. Responsible for penetration of the virus into the cell cytoplasm by mediating the fusion of the membrane of the endocytosed virus particle with the endosomal membrane. Low pH in endosomes induces an irreversible conformational change in HA2, releasing the fusion hydrophobic peptide. Several trimers are required to form a competent fusion pore.</text>
</comment>
<dbReference type="PRINTS" id="PR00330">
    <property type="entry name" value="HEMAGGLUTN1"/>
</dbReference>
<gene>
    <name evidence="26 28" type="primary">HA</name>
</gene>
<feature type="disulfide bond" evidence="26">
    <location>
        <begin position="489"/>
        <end position="493"/>
    </location>
</feature>
<dbReference type="InterPro" id="IPR008980">
    <property type="entry name" value="Capsid_hemagglutn"/>
</dbReference>
<feature type="lipid moiety-binding region" description="S-palmitoyl cysteine; by host" evidence="26">
    <location>
        <position position="565"/>
    </location>
</feature>
<evidence type="ECO:0000256" key="1">
    <source>
        <dbReference type="ARBA" id="ARBA00004310"/>
    </source>
</evidence>
<reference evidence="28" key="1">
    <citation type="submission" date="2021-01" db="EMBL/GenBank/DDBJ databases">
        <authorList>
            <person name="USDA Swine Surveillance A."/>
            <person name="Johnston S.R."/>
            <person name="Gauger P.C."/>
            <person name="Zhang J."/>
            <person name="Lin K."/>
        </authorList>
    </citation>
    <scope>NUCLEOTIDE SEQUENCE</scope>
    <source>
        <strain evidence="28">A/swine/Iowa/A02524962/2020</strain>
    </source>
</reference>
<keyword evidence="7 26" id="KW-0348">Hemagglutinin</keyword>
<dbReference type="FunFam" id="3.90.20.10:FF:000001">
    <property type="entry name" value="Hemagglutinin"/>
    <property type="match status" value="1"/>
</dbReference>
<dbReference type="FunFam" id="3.90.209.20:FF:000001">
    <property type="entry name" value="Hemagglutinin"/>
    <property type="match status" value="1"/>
</dbReference>
<evidence type="ECO:0000256" key="19">
    <source>
        <dbReference type="ARBA" id="ARBA00023139"/>
    </source>
</evidence>
<keyword evidence="8 26" id="KW-1165">Clathrin-mediated endocytosis of virus by host</keyword>
<keyword evidence="20 26" id="KW-1015">Disulfide bond</keyword>
<keyword evidence="10 26" id="KW-1162">Viral penetration into host cytoplasm</keyword>
<proteinExistence type="inferred from homology"/>
<evidence type="ECO:0000256" key="15">
    <source>
        <dbReference type="ARBA" id="ARBA00022879"/>
    </source>
</evidence>
<keyword evidence="6 26" id="KW-1032">Host cell membrane</keyword>
<protein>
    <recommendedName>
        <fullName evidence="26">Hemagglutinin</fullName>
    </recommendedName>
    <component>
        <recommendedName>
            <fullName evidence="26">Hemagglutinin HA1 chain</fullName>
        </recommendedName>
    </component>
    <component>
        <recommendedName>
            <fullName evidence="26">Hemagglutinin HA2 chain</fullName>
        </recommendedName>
    </component>
</protein>
<evidence type="ECO:0000256" key="18">
    <source>
        <dbReference type="ARBA" id="ARBA00023136"/>
    </source>
</evidence>
<keyword evidence="17 26" id="KW-1133">Transmembrane helix</keyword>
<evidence type="ECO:0000256" key="14">
    <source>
        <dbReference type="ARBA" id="ARBA00022870"/>
    </source>
</evidence>
<feature type="lipid moiety-binding region" description="S-palmitoyl cysteine; by host" evidence="26">
    <location>
        <position position="555"/>
    </location>
</feature>
<dbReference type="Gene3D" id="3.90.209.20">
    <property type="match status" value="1"/>
</dbReference>
<keyword evidence="15 26" id="KW-0261">Viral envelope protein</keyword>
<evidence type="ECO:0000256" key="24">
    <source>
        <dbReference type="ARBA" id="ARBA00023296"/>
    </source>
</evidence>
<evidence type="ECO:0000256" key="3">
    <source>
        <dbReference type="ARBA" id="ARBA00011292"/>
    </source>
</evidence>
<keyword evidence="11 26" id="KW-0812">Transmembrane</keyword>
<dbReference type="GO" id="GO:0019064">
    <property type="term" value="P:fusion of virus membrane with host plasma membrane"/>
    <property type="evidence" value="ECO:0007669"/>
    <property type="project" value="InterPro"/>
</dbReference>
<dbReference type="InterPro" id="IPR000149">
    <property type="entry name" value="Hemagglutn_influenz_A"/>
</dbReference>
<evidence type="ECO:0000256" key="10">
    <source>
        <dbReference type="ARBA" id="ARBA00022595"/>
    </source>
</evidence>
<organism evidence="28">
    <name type="scientific">Influenza A virus</name>
    <dbReference type="NCBI Taxonomy" id="11320"/>
    <lineage>
        <taxon>Viruses</taxon>
        <taxon>Riboviria</taxon>
        <taxon>Orthornavirae</taxon>
        <taxon>Negarnaviricota</taxon>
        <taxon>Polyploviricotina</taxon>
        <taxon>Insthoviricetes</taxon>
        <taxon>Articulavirales</taxon>
        <taxon>Orthomyxoviridae</taxon>
        <taxon>Alphainfluenzavirus</taxon>
        <taxon>Alphainfluenzavirus influenzae</taxon>
    </lineage>
</organism>
<evidence type="ECO:0000313" key="28">
    <source>
        <dbReference type="EMBL" id="QQL91937.1"/>
    </source>
</evidence>
<evidence type="ECO:0000256" key="22">
    <source>
        <dbReference type="ARBA" id="ARBA00023261"/>
    </source>
</evidence>
<evidence type="ECO:0000256" key="11">
    <source>
        <dbReference type="ARBA" id="ARBA00022692"/>
    </source>
</evidence>
<dbReference type="GO" id="GO:0019031">
    <property type="term" value="C:viral envelope"/>
    <property type="evidence" value="ECO:0007669"/>
    <property type="project" value="UniProtKB-UniRule"/>
</dbReference>
<dbReference type="GO" id="GO:0039654">
    <property type="term" value="P:fusion of virus membrane with host endosome membrane"/>
    <property type="evidence" value="ECO:0007669"/>
    <property type="project" value="UniProtKB-UniRule"/>
</dbReference>
<keyword evidence="16 26" id="KW-1164">Virus endocytosis by host</keyword>
<dbReference type="InterPro" id="IPR013828">
    <property type="entry name" value="Hemagglutn_HA1_a/b_dom_sf"/>
</dbReference>
<evidence type="ECO:0000256" key="21">
    <source>
        <dbReference type="ARBA" id="ARBA00023180"/>
    </source>
</evidence>
<comment type="function">
    <text evidence="25 27">Binds to sialic acid-containing receptors on the cell surface, bringing about the attachment of the virus particle to the cell. This attachment induces virion internalization of about two third of the virus particles through clathrin-dependent endocytosis and about one third through a clathrin- and caveolin-independent pathway. Plays a major role in the determination of host range restriction and virulence. Class I viral fusion protein. Responsible for penetration of the virus into the cell cytoplasm by mediating the fusion of the membrane of the endocytosed virus particle with the endosomal membrane. Low pH in endosomes induces an irreversible conformational change in HA2, releasing the fusion hydrophobic peptide. Several trimers are required to form a competent fusion pore.</text>
</comment>
<keyword evidence="14 26" id="KW-1043">Host membrane</keyword>
<dbReference type="GO" id="GO:0019062">
    <property type="term" value="P:virion attachment to host cell"/>
    <property type="evidence" value="ECO:0007669"/>
    <property type="project" value="UniProtKB-KW"/>
</dbReference>
<dbReference type="GO" id="GO:0020002">
    <property type="term" value="C:host cell plasma membrane"/>
    <property type="evidence" value="ECO:0007669"/>
    <property type="project" value="UniProtKB-SubCell"/>
</dbReference>
<keyword evidence="26" id="KW-0732">Signal</keyword>
<keyword evidence="22 26" id="KW-1167">Clathrin- and caveolin-independent endocytosis of virus by host</keyword>
<comment type="subunit">
    <text evidence="3 26 27">Homotrimer of disulfide-linked HA1-HA2.</text>
</comment>
<dbReference type="Pfam" id="PF00509">
    <property type="entry name" value="Hemagglutinin"/>
    <property type="match status" value="1"/>
</dbReference>
<evidence type="ECO:0000256" key="20">
    <source>
        <dbReference type="ARBA" id="ARBA00023157"/>
    </source>
</evidence>
<evidence type="ECO:0000256" key="23">
    <source>
        <dbReference type="ARBA" id="ARBA00023288"/>
    </source>
</evidence>
<evidence type="ECO:0000256" key="7">
    <source>
        <dbReference type="ARBA" id="ARBA00022546"/>
    </source>
</evidence>
<evidence type="ECO:0000256" key="13">
    <source>
        <dbReference type="ARBA" id="ARBA00022844"/>
    </source>
</evidence>
<feature type="disulfide bond" evidence="26">
    <location>
        <begin position="297"/>
        <end position="321"/>
    </location>
</feature>
<dbReference type="GO" id="GO:0016020">
    <property type="term" value="C:membrane"/>
    <property type="evidence" value="ECO:0007669"/>
    <property type="project" value="UniProtKB-UniRule"/>
</dbReference>
<evidence type="ECO:0000256" key="12">
    <source>
        <dbReference type="ARBA" id="ARBA00022804"/>
    </source>
</evidence>
<dbReference type="SUPFAM" id="SSF58064">
    <property type="entry name" value="Influenza hemagglutinin (stalk)"/>
    <property type="match status" value="1"/>
</dbReference>
<evidence type="ECO:0000256" key="27">
    <source>
        <dbReference type="RuleBase" id="RU003324"/>
    </source>
</evidence>
<dbReference type="GO" id="GO:0075512">
    <property type="term" value="P:clathrin-dependent endocytosis of virus by host cell"/>
    <property type="evidence" value="ECO:0007669"/>
    <property type="project" value="UniProtKB-UniRule"/>
</dbReference>